<reference evidence="2 3" key="1">
    <citation type="submission" date="2018-07" db="EMBL/GenBank/DDBJ databases">
        <title>Draft genome of the type strain Streptomyces armeniacus ATCC 15676.</title>
        <authorList>
            <person name="Labana P."/>
            <person name="Gosse J.T."/>
            <person name="Boddy C.N."/>
        </authorList>
    </citation>
    <scope>NUCLEOTIDE SEQUENCE [LARGE SCALE GENOMIC DNA]</scope>
    <source>
        <strain evidence="2 3">ATCC 15676</strain>
    </source>
</reference>
<protein>
    <submittedName>
        <fullName evidence="2">Uncharacterized protein</fullName>
    </submittedName>
</protein>
<feature type="transmembrane region" description="Helical" evidence="1">
    <location>
        <begin position="31"/>
        <end position="55"/>
    </location>
</feature>
<evidence type="ECO:0000313" key="3">
    <source>
        <dbReference type="Proteomes" id="UP000254425"/>
    </source>
</evidence>
<dbReference type="EMBL" id="CP031320">
    <property type="protein sequence ID" value="AXK35074.1"/>
    <property type="molecule type" value="Genomic_DNA"/>
</dbReference>
<dbReference type="KEGG" id="sarm:DVA86_22925"/>
<evidence type="ECO:0000256" key="1">
    <source>
        <dbReference type="SAM" id="Phobius"/>
    </source>
</evidence>
<sequence>MALFLAACTAAAVYGDTIWRTMAPSWPGGGHGFAAAAGFALIVSWSTAGLAFRSAVKLGRPLSRQAVAYWCVSATATAVAVLPTVTLAIFVPGRNGMFLGSVHRGEPMWVEAHWEVCLSLLAGLGVGAALMAVVALVTKPGATGRRRREPTGP</sequence>
<name>A0A345XTV8_9ACTN</name>
<proteinExistence type="predicted"/>
<keyword evidence="1" id="KW-1133">Transmembrane helix</keyword>
<keyword evidence="1" id="KW-0472">Membrane</keyword>
<accession>A0A345XTV8</accession>
<keyword evidence="1" id="KW-0812">Transmembrane</keyword>
<feature type="transmembrane region" description="Helical" evidence="1">
    <location>
        <begin position="67"/>
        <end position="92"/>
    </location>
</feature>
<organism evidence="2 3">
    <name type="scientific">Streptomyces armeniacus</name>
    <dbReference type="NCBI Taxonomy" id="83291"/>
    <lineage>
        <taxon>Bacteria</taxon>
        <taxon>Bacillati</taxon>
        <taxon>Actinomycetota</taxon>
        <taxon>Actinomycetes</taxon>
        <taxon>Kitasatosporales</taxon>
        <taxon>Streptomycetaceae</taxon>
        <taxon>Streptomyces</taxon>
    </lineage>
</organism>
<dbReference type="Proteomes" id="UP000254425">
    <property type="component" value="Chromosome"/>
</dbReference>
<gene>
    <name evidence="2" type="ORF">DVA86_22925</name>
</gene>
<dbReference type="AlphaFoldDB" id="A0A345XTV8"/>
<feature type="transmembrane region" description="Helical" evidence="1">
    <location>
        <begin position="112"/>
        <end position="138"/>
    </location>
</feature>
<keyword evidence="3" id="KW-1185">Reference proteome</keyword>
<evidence type="ECO:0000313" key="2">
    <source>
        <dbReference type="EMBL" id="AXK35074.1"/>
    </source>
</evidence>